<reference evidence="2" key="1">
    <citation type="journal article" date="2019" name="Int. J. Syst. Evol. Microbiol.">
        <title>The Global Catalogue of Microorganisms (GCM) 10K type strain sequencing project: providing services to taxonomists for standard genome sequencing and annotation.</title>
        <authorList>
            <consortium name="The Broad Institute Genomics Platform"/>
            <consortium name="The Broad Institute Genome Sequencing Center for Infectious Disease"/>
            <person name="Wu L."/>
            <person name="Ma J."/>
        </authorList>
    </citation>
    <scope>NUCLEOTIDE SEQUENCE [LARGE SCALE GENOMIC DNA]</scope>
    <source>
        <strain evidence="2">CGMCC 4.7304</strain>
    </source>
</reference>
<name>A0ABV9SSS8_9ACTN</name>
<dbReference type="RefSeq" id="WP_344143046.1">
    <property type="nucleotide sequence ID" value="NZ_BAAAQI010000006.1"/>
</dbReference>
<proteinExistence type="predicted"/>
<sequence>MATLFDAAFACDTDCGRGSTPAGEVDRLRRRIAALDAAYTRSGLADPLAYRAARGHLQEQVRAATNQL</sequence>
<dbReference type="EMBL" id="JBHSIY010000028">
    <property type="protein sequence ID" value="MFC4869366.1"/>
    <property type="molecule type" value="Genomic_DNA"/>
</dbReference>
<protein>
    <submittedName>
        <fullName evidence="1">Uncharacterized protein</fullName>
    </submittedName>
</protein>
<gene>
    <name evidence="1" type="ORF">ACFPCZ_22250</name>
</gene>
<evidence type="ECO:0000313" key="2">
    <source>
        <dbReference type="Proteomes" id="UP001595858"/>
    </source>
</evidence>
<evidence type="ECO:0000313" key="1">
    <source>
        <dbReference type="EMBL" id="MFC4869366.1"/>
    </source>
</evidence>
<accession>A0ABV9SSS8</accession>
<comment type="caution">
    <text evidence="1">The sequence shown here is derived from an EMBL/GenBank/DDBJ whole genome shotgun (WGS) entry which is preliminary data.</text>
</comment>
<dbReference type="Proteomes" id="UP001595858">
    <property type="component" value="Unassembled WGS sequence"/>
</dbReference>
<organism evidence="1 2">
    <name type="scientific">Streptomonospora arabica</name>
    <dbReference type="NCBI Taxonomy" id="412417"/>
    <lineage>
        <taxon>Bacteria</taxon>
        <taxon>Bacillati</taxon>
        <taxon>Actinomycetota</taxon>
        <taxon>Actinomycetes</taxon>
        <taxon>Streptosporangiales</taxon>
        <taxon>Nocardiopsidaceae</taxon>
        <taxon>Streptomonospora</taxon>
    </lineage>
</organism>
<keyword evidence="2" id="KW-1185">Reference proteome</keyword>